<feature type="compositionally biased region" description="Polar residues" evidence="1">
    <location>
        <begin position="198"/>
        <end position="207"/>
    </location>
</feature>
<dbReference type="OrthoDB" id="10634484at2759"/>
<dbReference type="EMBL" id="KN838931">
    <property type="protein sequence ID" value="KIJ92169.1"/>
    <property type="molecule type" value="Genomic_DNA"/>
</dbReference>
<evidence type="ECO:0000313" key="3">
    <source>
        <dbReference type="Proteomes" id="UP000054477"/>
    </source>
</evidence>
<dbReference type="HOGENOM" id="CLU_1326567_0_0_1"/>
<accession>A0A0C9WI18</accession>
<evidence type="ECO:0000313" key="2">
    <source>
        <dbReference type="EMBL" id="KIJ92169.1"/>
    </source>
</evidence>
<reference evidence="2 3" key="1">
    <citation type="submission" date="2014-04" db="EMBL/GenBank/DDBJ databases">
        <authorList>
            <consortium name="DOE Joint Genome Institute"/>
            <person name="Kuo A."/>
            <person name="Kohler A."/>
            <person name="Nagy L.G."/>
            <person name="Floudas D."/>
            <person name="Copeland A."/>
            <person name="Barry K.W."/>
            <person name="Cichocki N."/>
            <person name="Veneault-Fourrey C."/>
            <person name="LaButti K."/>
            <person name="Lindquist E.A."/>
            <person name="Lipzen A."/>
            <person name="Lundell T."/>
            <person name="Morin E."/>
            <person name="Murat C."/>
            <person name="Sun H."/>
            <person name="Tunlid A."/>
            <person name="Henrissat B."/>
            <person name="Grigoriev I.V."/>
            <person name="Hibbett D.S."/>
            <person name="Martin F."/>
            <person name="Nordberg H.P."/>
            <person name="Cantor M.N."/>
            <person name="Hua S.X."/>
        </authorList>
    </citation>
    <scope>NUCLEOTIDE SEQUENCE [LARGE SCALE GENOMIC DNA]</scope>
    <source>
        <strain evidence="2 3">LaAM-08-1</strain>
    </source>
</reference>
<keyword evidence="3" id="KW-1185">Reference proteome</keyword>
<name>A0A0C9WI18_9AGAR</name>
<proteinExistence type="predicted"/>
<dbReference type="AlphaFoldDB" id="A0A0C9WI18"/>
<reference evidence="3" key="2">
    <citation type="submission" date="2015-01" db="EMBL/GenBank/DDBJ databases">
        <title>Evolutionary Origins and Diversification of the Mycorrhizal Mutualists.</title>
        <authorList>
            <consortium name="DOE Joint Genome Institute"/>
            <consortium name="Mycorrhizal Genomics Consortium"/>
            <person name="Kohler A."/>
            <person name="Kuo A."/>
            <person name="Nagy L.G."/>
            <person name="Floudas D."/>
            <person name="Copeland A."/>
            <person name="Barry K.W."/>
            <person name="Cichocki N."/>
            <person name="Veneault-Fourrey C."/>
            <person name="LaButti K."/>
            <person name="Lindquist E.A."/>
            <person name="Lipzen A."/>
            <person name="Lundell T."/>
            <person name="Morin E."/>
            <person name="Murat C."/>
            <person name="Riley R."/>
            <person name="Ohm R."/>
            <person name="Sun H."/>
            <person name="Tunlid A."/>
            <person name="Henrissat B."/>
            <person name="Grigoriev I.V."/>
            <person name="Hibbett D.S."/>
            <person name="Martin F."/>
        </authorList>
    </citation>
    <scope>NUCLEOTIDE SEQUENCE [LARGE SCALE GENOMIC DNA]</scope>
    <source>
        <strain evidence="3">LaAM-08-1</strain>
    </source>
</reference>
<feature type="region of interest" description="Disordered" evidence="1">
    <location>
        <begin position="172"/>
        <end position="207"/>
    </location>
</feature>
<sequence>MMLTRSLVKNVRFLALLAVPVLEALYTTLLCAPVLDHAQYWILSAHTTASEKGDCRWCGLGVDPEGQNSTENSLEGERATTSDVAEETLGAVTKASATSSGNNRAIVPTTTGCIIARVKEVLMLLQTASNVIPASLLKETIGVARNNIELCEVRLFWLIAFGWQWKAGVRGSLRKEEEKGSSSRGSGNLRYGEADRSCPSQEASSSC</sequence>
<organism evidence="2 3">
    <name type="scientific">Laccaria amethystina LaAM-08-1</name>
    <dbReference type="NCBI Taxonomy" id="1095629"/>
    <lineage>
        <taxon>Eukaryota</taxon>
        <taxon>Fungi</taxon>
        <taxon>Dikarya</taxon>
        <taxon>Basidiomycota</taxon>
        <taxon>Agaricomycotina</taxon>
        <taxon>Agaricomycetes</taxon>
        <taxon>Agaricomycetidae</taxon>
        <taxon>Agaricales</taxon>
        <taxon>Agaricineae</taxon>
        <taxon>Hydnangiaceae</taxon>
        <taxon>Laccaria</taxon>
    </lineage>
</organism>
<evidence type="ECO:0000256" key="1">
    <source>
        <dbReference type="SAM" id="MobiDB-lite"/>
    </source>
</evidence>
<protein>
    <submittedName>
        <fullName evidence="2">Uncharacterized protein</fullName>
    </submittedName>
</protein>
<gene>
    <name evidence="2" type="ORF">K443DRAFT_126019</name>
</gene>
<dbReference type="Proteomes" id="UP000054477">
    <property type="component" value="Unassembled WGS sequence"/>
</dbReference>